<reference evidence="1 2" key="1">
    <citation type="submission" date="2024-01" db="EMBL/GenBank/DDBJ databases">
        <title>The genomes of 5 underutilized Papilionoideae crops provide insights into root nodulation and disease resistanc.</title>
        <authorList>
            <person name="Jiang F."/>
        </authorList>
    </citation>
    <scope>NUCLEOTIDE SEQUENCE [LARGE SCALE GENOMIC DNA]</scope>
    <source>
        <strain evidence="1">LVBAO_FW01</strain>
        <tissue evidence="1">Leaves</tissue>
    </source>
</reference>
<keyword evidence="2" id="KW-1185">Reference proteome</keyword>
<comment type="caution">
    <text evidence="1">The sequence shown here is derived from an EMBL/GenBank/DDBJ whole genome shotgun (WGS) entry which is preliminary data.</text>
</comment>
<dbReference type="Proteomes" id="UP001367508">
    <property type="component" value="Unassembled WGS sequence"/>
</dbReference>
<evidence type="ECO:0000313" key="2">
    <source>
        <dbReference type="Proteomes" id="UP001367508"/>
    </source>
</evidence>
<name>A0AAN9KXJ1_CANGL</name>
<dbReference type="EMBL" id="JAYMYQ010000006">
    <property type="protein sequence ID" value="KAK7323769.1"/>
    <property type="molecule type" value="Genomic_DNA"/>
</dbReference>
<evidence type="ECO:0000313" key="1">
    <source>
        <dbReference type="EMBL" id="KAK7323769.1"/>
    </source>
</evidence>
<accession>A0AAN9KXJ1</accession>
<sequence>MKVRTRKLHLDDSGRTLRSMTQKERSVGMKWEEGEGFMTRAFLCFQNERRLAVHATQLDLNNSCGIILAREKWGYADLCIYSCVVDFWTQMEEAKNRPSYELLPMKQDANSAIVS</sequence>
<proteinExistence type="predicted"/>
<protein>
    <submittedName>
        <fullName evidence="1">Uncharacterized protein</fullName>
    </submittedName>
</protein>
<organism evidence="1 2">
    <name type="scientific">Canavalia gladiata</name>
    <name type="common">Sword bean</name>
    <name type="synonym">Dolichos gladiatus</name>
    <dbReference type="NCBI Taxonomy" id="3824"/>
    <lineage>
        <taxon>Eukaryota</taxon>
        <taxon>Viridiplantae</taxon>
        <taxon>Streptophyta</taxon>
        <taxon>Embryophyta</taxon>
        <taxon>Tracheophyta</taxon>
        <taxon>Spermatophyta</taxon>
        <taxon>Magnoliopsida</taxon>
        <taxon>eudicotyledons</taxon>
        <taxon>Gunneridae</taxon>
        <taxon>Pentapetalae</taxon>
        <taxon>rosids</taxon>
        <taxon>fabids</taxon>
        <taxon>Fabales</taxon>
        <taxon>Fabaceae</taxon>
        <taxon>Papilionoideae</taxon>
        <taxon>50 kb inversion clade</taxon>
        <taxon>NPAAA clade</taxon>
        <taxon>indigoferoid/millettioid clade</taxon>
        <taxon>Phaseoleae</taxon>
        <taxon>Canavalia</taxon>
    </lineage>
</organism>
<dbReference type="AlphaFoldDB" id="A0AAN9KXJ1"/>
<gene>
    <name evidence="1" type="ORF">VNO77_27260</name>
</gene>